<keyword evidence="5" id="KW-1185">Reference proteome</keyword>
<evidence type="ECO:0000313" key="4">
    <source>
        <dbReference type="EMBL" id="CAL1536878.1"/>
    </source>
</evidence>
<keyword evidence="1" id="KW-0175">Coiled coil</keyword>
<feature type="compositionally biased region" description="Basic and acidic residues" evidence="2">
    <location>
        <begin position="195"/>
        <end position="221"/>
    </location>
</feature>
<accession>A0AAV2HX26</accession>
<protein>
    <recommendedName>
        <fullName evidence="3">DUF4485 domain-containing protein</fullName>
    </recommendedName>
</protein>
<sequence length="979" mass="115133">MESDGEMGFQLDREFDKHLADMKPFVLKLPHKTDRQKFAVWIKKLCEPSRSGNTARKTRNTYALLMLQMLKRGSISAPFDQKPETGPLKPLPAYMTDRLPDWVEGELGDTIGSSIFPKSLGNPAATSTWVSSAGEFRERPHSSMGHTVEKDPSLSPIRHSDFVHTKGYSADDMSLEMKRSPSPSRRRHKSQRSPIGDREKRHLPEVRGKDARDNEKTRDVTTNETDWIKPLSSTATSTYSLPKGTTFYDDTTYLKPADREVTVRAKMIEAKFHEEKLKLQQKHDVDVKKILERKNAEIEDVKKTYRDKSRDLEDTIDKLEKKVQTLLKETEFIRQSKDKQIGELKKLAEDSHEARKNEFEKRLHEALTEFEEEKFELQKQHTQNIQEILDDTNDRLQRMETEYSKQTTITTTVIKELESRVQQLMNEVDNTLSQRSVVEKEKMDAMAKYEKLNSEYERLRDRMCQQDRDYQLATETHEHELRSLKNKTEASLEYLRQEHSLAASKAADNIAELEERVDQLKKSLKETEEHRQRQMRASLFLPSSIHQQDKIHLENLHDKQVRSLKKEMEQLDADWNKKVGQLEQLTKDKDQEMTKLKEQKQQQCVQSELALEDFKSQVERNQTRIYDEMKQQMQKVESDLQKSKQAREKQSKELARQMEEERYKHQQEVAEIKLSFEGEKSQMLREFHMQKEYILSENERDIENLKELHRAEILALEARLREKQDKSEKAATDSDRMIRELREELLQANQLRKQQLVELGLLREEEKQKMNRDHEAELVRVRADMEQQRLELQRTHSLEMETLLEKTNHRLKNIEKDFADRANKASESVTELQTVTAQLRAELQSSKEAGEMRLSELKLRHEEEKQILRKQYSQNLATIQHELEAQINRARHSERRLQQEESEHEEKLTELKLQFEEKIHGLLPSEIKQELEDTITSLKSQVNSLQLRSNMLQEELDTRNKNGFTSFGTLTSTPIKSAV</sequence>
<proteinExistence type="predicted"/>
<feature type="compositionally biased region" description="Basic and acidic residues" evidence="2">
    <location>
        <begin position="135"/>
        <end position="164"/>
    </location>
</feature>
<dbReference type="InterPro" id="IPR027831">
    <property type="entry name" value="DUF4485"/>
</dbReference>
<feature type="coiled-coil region" evidence="1">
    <location>
        <begin position="706"/>
        <end position="791"/>
    </location>
</feature>
<dbReference type="PANTHER" id="PTHR18871">
    <property type="entry name" value="CENTROSOMAL PROTEIN OF 112 KDA"/>
    <property type="match status" value="1"/>
</dbReference>
<feature type="region of interest" description="Disordered" evidence="2">
    <location>
        <begin position="131"/>
        <end position="225"/>
    </location>
</feature>
<comment type="caution">
    <text evidence="4">The sequence shown here is derived from an EMBL/GenBank/DDBJ whole genome shotgun (WGS) entry which is preliminary data.</text>
</comment>
<feature type="coiled-coil region" evidence="1">
    <location>
        <begin position="288"/>
        <end position="466"/>
    </location>
</feature>
<dbReference type="PANTHER" id="PTHR18871:SF2">
    <property type="entry name" value="CENTROSOMAL PROTEIN OF 112 KDA"/>
    <property type="match status" value="1"/>
</dbReference>
<dbReference type="Pfam" id="PF14846">
    <property type="entry name" value="DUF4485"/>
    <property type="match status" value="1"/>
</dbReference>
<dbReference type="AlphaFoldDB" id="A0AAV2HX26"/>
<feature type="domain" description="DUF4485" evidence="3">
    <location>
        <begin position="11"/>
        <end position="93"/>
    </location>
</feature>
<feature type="coiled-coil region" evidence="1">
    <location>
        <begin position="869"/>
        <end position="955"/>
    </location>
</feature>
<evidence type="ECO:0000256" key="2">
    <source>
        <dbReference type="SAM" id="MobiDB-lite"/>
    </source>
</evidence>
<reference evidence="4 5" key="1">
    <citation type="submission" date="2024-04" db="EMBL/GenBank/DDBJ databases">
        <authorList>
            <consortium name="Genoscope - CEA"/>
            <person name="William W."/>
        </authorList>
    </citation>
    <scope>NUCLEOTIDE SEQUENCE [LARGE SCALE GENOMIC DNA]</scope>
</reference>
<dbReference type="InterPro" id="IPR055310">
    <property type="entry name" value="CEP112"/>
</dbReference>
<evidence type="ECO:0000256" key="1">
    <source>
        <dbReference type="SAM" id="Coils"/>
    </source>
</evidence>
<name>A0AAV2HX26_LYMST</name>
<evidence type="ECO:0000313" key="5">
    <source>
        <dbReference type="Proteomes" id="UP001497497"/>
    </source>
</evidence>
<evidence type="ECO:0000259" key="3">
    <source>
        <dbReference type="Pfam" id="PF14846"/>
    </source>
</evidence>
<dbReference type="Proteomes" id="UP001497497">
    <property type="component" value="Unassembled WGS sequence"/>
</dbReference>
<organism evidence="4 5">
    <name type="scientific">Lymnaea stagnalis</name>
    <name type="common">Great pond snail</name>
    <name type="synonym">Helix stagnalis</name>
    <dbReference type="NCBI Taxonomy" id="6523"/>
    <lineage>
        <taxon>Eukaryota</taxon>
        <taxon>Metazoa</taxon>
        <taxon>Spiralia</taxon>
        <taxon>Lophotrochozoa</taxon>
        <taxon>Mollusca</taxon>
        <taxon>Gastropoda</taxon>
        <taxon>Heterobranchia</taxon>
        <taxon>Euthyneura</taxon>
        <taxon>Panpulmonata</taxon>
        <taxon>Hygrophila</taxon>
        <taxon>Lymnaeoidea</taxon>
        <taxon>Lymnaeidae</taxon>
        <taxon>Lymnaea</taxon>
    </lineage>
</organism>
<gene>
    <name evidence="4" type="ORF">GSLYS_00010791001</name>
</gene>
<feature type="region of interest" description="Disordered" evidence="2">
    <location>
        <begin position="634"/>
        <end position="662"/>
    </location>
</feature>
<dbReference type="EMBL" id="CAXITT010000242">
    <property type="protein sequence ID" value="CAL1536878.1"/>
    <property type="molecule type" value="Genomic_DNA"/>
</dbReference>